<evidence type="ECO:0000256" key="1">
    <source>
        <dbReference type="SAM" id="SignalP"/>
    </source>
</evidence>
<name>A0A2L2T3S0_9HYPO</name>
<protein>
    <submittedName>
        <fullName evidence="2">Uncharacterized protein</fullName>
    </submittedName>
</protein>
<reference evidence="3" key="1">
    <citation type="submission" date="2014-10" db="EMBL/GenBank/DDBJ databases">
        <authorList>
            <person name="King R."/>
        </authorList>
    </citation>
    <scope>NUCLEOTIDE SEQUENCE [LARGE SCALE GENOMIC DNA]</scope>
    <source>
        <strain evidence="3">A3/5</strain>
    </source>
</reference>
<keyword evidence="1" id="KW-0732">Signal</keyword>
<proteinExistence type="predicted"/>
<dbReference type="GeneID" id="37262796"/>
<dbReference type="KEGG" id="fvn:FVRRES_11159"/>
<feature type="signal peptide" evidence="1">
    <location>
        <begin position="1"/>
        <end position="18"/>
    </location>
</feature>
<sequence length="137" mass="14813">MKLCLALALVSLLGVVGAGGSGARLVTVIWSTGERSLTYQDTEGTSHPIGGKLDGCQTTIFDWIDEICLSETKRNAHLSYTDGGERCFGQSSRSNVTCGTNVTCDITFFTETECNWKWAAGFDSSDTKTRTVEIEGR</sequence>
<dbReference type="Proteomes" id="UP000245910">
    <property type="component" value="Chromosome IIII"/>
</dbReference>
<evidence type="ECO:0000313" key="2">
    <source>
        <dbReference type="EMBL" id="CEI38468.1"/>
    </source>
</evidence>
<feature type="chain" id="PRO_5014682258" evidence="1">
    <location>
        <begin position="19"/>
        <end position="137"/>
    </location>
</feature>
<dbReference type="EMBL" id="LN649232">
    <property type="protein sequence ID" value="CEI38468.1"/>
    <property type="molecule type" value="Genomic_DNA"/>
</dbReference>
<accession>A0A2L2T3S0</accession>
<organism evidence="2 3">
    <name type="scientific">Fusarium venenatum</name>
    <dbReference type="NCBI Taxonomy" id="56646"/>
    <lineage>
        <taxon>Eukaryota</taxon>
        <taxon>Fungi</taxon>
        <taxon>Dikarya</taxon>
        <taxon>Ascomycota</taxon>
        <taxon>Pezizomycotina</taxon>
        <taxon>Sordariomycetes</taxon>
        <taxon>Hypocreomycetidae</taxon>
        <taxon>Hypocreales</taxon>
        <taxon>Nectriaceae</taxon>
        <taxon>Fusarium</taxon>
    </lineage>
</organism>
<evidence type="ECO:0000313" key="3">
    <source>
        <dbReference type="Proteomes" id="UP000245910"/>
    </source>
</evidence>
<keyword evidence="3" id="KW-1185">Reference proteome</keyword>
<dbReference type="AlphaFoldDB" id="A0A2L2T3S0"/>
<dbReference type="RefSeq" id="XP_025580864.1">
    <property type="nucleotide sequence ID" value="XM_025726282.1"/>
</dbReference>